<dbReference type="EC" id="1.6.2.2" evidence="9"/>
<evidence type="ECO:0000256" key="2">
    <source>
        <dbReference type="ARBA" id="ARBA00004572"/>
    </source>
</evidence>
<evidence type="ECO:0000256" key="3">
    <source>
        <dbReference type="ARBA" id="ARBA00006105"/>
    </source>
</evidence>
<keyword evidence="7" id="KW-0520">NAD</keyword>
<feature type="domain" description="Oxidoreductase FAD/NAD(P)-binding" evidence="8">
    <location>
        <begin position="35"/>
        <end position="142"/>
    </location>
</feature>
<gene>
    <name evidence="9" type="primary">CYB5R2</name>
    <name evidence="9" type="ORF">Plec18167_007746</name>
</gene>
<evidence type="ECO:0000313" key="10">
    <source>
        <dbReference type="Proteomes" id="UP001583193"/>
    </source>
</evidence>
<evidence type="ECO:0000256" key="7">
    <source>
        <dbReference type="ARBA" id="ARBA00023027"/>
    </source>
</evidence>
<proteinExistence type="inferred from homology"/>
<protein>
    <submittedName>
        <fullName evidence="9">NADH-cytochrome b5 reductase 2</fullName>
        <ecNumber evidence="9">1.6.2.2</ecNumber>
    </submittedName>
</protein>
<comment type="caution">
    <text evidence="9">The sequence shown here is derived from an EMBL/GenBank/DDBJ whole genome shotgun (WGS) entry which is preliminary data.</text>
</comment>
<comment type="subcellular location">
    <subcellularLocation>
        <location evidence="2">Mitochondrion outer membrane</location>
        <topology evidence="2">Single-pass membrane protein</topology>
    </subcellularLocation>
</comment>
<keyword evidence="5" id="KW-0274">FAD</keyword>
<reference evidence="9 10" key="1">
    <citation type="journal article" date="2024" name="IMA Fungus">
        <title>IMA Genome - F19 : A genome assembly and annotation guide to empower mycologists, including annotated draft genome sequences of Ceratocystis pirilliformis, Diaporthe australafricana, Fusarium ophioides, Paecilomyces lecythidis, and Sporothrix stenoceras.</title>
        <authorList>
            <person name="Aylward J."/>
            <person name="Wilson A.M."/>
            <person name="Visagie C.M."/>
            <person name="Spraker J."/>
            <person name="Barnes I."/>
            <person name="Buitendag C."/>
            <person name="Ceriani C."/>
            <person name="Del Mar Angel L."/>
            <person name="du Plessis D."/>
            <person name="Fuchs T."/>
            <person name="Gasser K."/>
            <person name="Kramer D."/>
            <person name="Li W."/>
            <person name="Munsamy K."/>
            <person name="Piso A."/>
            <person name="Price J.L."/>
            <person name="Sonnekus B."/>
            <person name="Thomas C."/>
            <person name="van der Nest A."/>
            <person name="van Dijk A."/>
            <person name="van Heerden A."/>
            <person name="van Vuuren N."/>
            <person name="Yilmaz N."/>
            <person name="Duong T.A."/>
            <person name="van der Merwe N.A."/>
            <person name="Wingfield M.J."/>
            <person name="Wingfield B.D."/>
        </authorList>
    </citation>
    <scope>NUCLEOTIDE SEQUENCE [LARGE SCALE GENOMIC DNA]</scope>
    <source>
        <strain evidence="9 10">CMW 18167</strain>
    </source>
</reference>
<dbReference type="InterPro" id="IPR001709">
    <property type="entry name" value="Flavoprot_Pyr_Nucl_cyt_Rdtase"/>
</dbReference>
<dbReference type="InterPro" id="IPR001433">
    <property type="entry name" value="OxRdtase_FAD/NAD-bd"/>
</dbReference>
<keyword evidence="4" id="KW-0285">Flavoprotein</keyword>
<evidence type="ECO:0000256" key="6">
    <source>
        <dbReference type="ARBA" id="ARBA00023002"/>
    </source>
</evidence>
<keyword evidence="6 9" id="KW-0560">Oxidoreductase</keyword>
<keyword evidence="10" id="KW-1185">Reference proteome</keyword>
<evidence type="ECO:0000256" key="4">
    <source>
        <dbReference type="ARBA" id="ARBA00022630"/>
    </source>
</evidence>
<dbReference type="EMBL" id="JAVDPF010000033">
    <property type="protein sequence ID" value="KAL1869821.1"/>
    <property type="molecule type" value="Genomic_DNA"/>
</dbReference>
<dbReference type="InterPro" id="IPR001834">
    <property type="entry name" value="CBR-like"/>
</dbReference>
<name>A0ABR3X1I8_9EURO</name>
<dbReference type="GO" id="GO:0090524">
    <property type="term" value="F:cytochrome-b5 reductase activity, acting on NADH"/>
    <property type="evidence" value="ECO:0007669"/>
    <property type="project" value="UniProtKB-EC"/>
</dbReference>
<evidence type="ECO:0000256" key="5">
    <source>
        <dbReference type="ARBA" id="ARBA00022827"/>
    </source>
</evidence>
<dbReference type="PRINTS" id="PR00371">
    <property type="entry name" value="FPNCR"/>
</dbReference>
<evidence type="ECO:0000313" key="9">
    <source>
        <dbReference type="EMBL" id="KAL1869821.1"/>
    </source>
</evidence>
<organism evidence="9 10">
    <name type="scientific">Paecilomyces lecythidis</name>
    <dbReference type="NCBI Taxonomy" id="3004212"/>
    <lineage>
        <taxon>Eukaryota</taxon>
        <taxon>Fungi</taxon>
        <taxon>Dikarya</taxon>
        <taxon>Ascomycota</taxon>
        <taxon>Pezizomycotina</taxon>
        <taxon>Eurotiomycetes</taxon>
        <taxon>Eurotiomycetidae</taxon>
        <taxon>Eurotiales</taxon>
        <taxon>Thermoascaceae</taxon>
        <taxon>Paecilomyces</taxon>
    </lineage>
</organism>
<sequence>MTKYLEGLEKGDYVEFRGPKGAMRYTNRYSKNIAMIAGGTGITPMYQLIRAICLNPSDKTHINLVYANNSESDILLRAEIDSLVSRFPQKLEVHYVPVNPPSGWHGSVGFITEDWVKRAMVQSSPKSRVMLCGPPPMLAAVKNILSALGFQTPKSVSQMEDEVFVF</sequence>
<comment type="cofactor">
    <cofactor evidence="1">
        <name>FAD</name>
        <dbReference type="ChEBI" id="CHEBI:57692"/>
    </cofactor>
</comment>
<dbReference type="PANTHER" id="PTHR19370">
    <property type="entry name" value="NADH-CYTOCHROME B5 REDUCTASE"/>
    <property type="match status" value="1"/>
</dbReference>
<evidence type="ECO:0000256" key="1">
    <source>
        <dbReference type="ARBA" id="ARBA00001974"/>
    </source>
</evidence>
<dbReference type="Pfam" id="PF00175">
    <property type="entry name" value="NAD_binding_1"/>
    <property type="match status" value="1"/>
</dbReference>
<dbReference type="PRINTS" id="PR00406">
    <property type="entry name" value="CYTB5RDTASE"/>
</dbReference>
<dbReference type="SUPFAM" id="SSF52343">
    <property type="entry name" value="Ferredoxin reductase-like, C-terminal NADP-linked domain"/>
    <property type="match status" value="1"/>
</dbReference>
<accession>A0ABR3X1I8</accession>
<dbReference type="PANTHER" id="PTHR19370:SF178">
    <property type="entry name" value="CYTOCHROME-B5 REDUCTASE"/>
    <property type="match status" value="1"/>
</dbReference>
<dbReference type="Gene3D" id="3.40.50.80">
    <property type="entry name" value="Nucleotide-binding domain of ferredoxin-NADP reductase (FNR) module"/>
    <property type="match status" value="1"/>
</dbReference>
<dbReference type="CDD" id="cd06183">
    <property type="entry name" value="cyt_b5_reduct_like"/>
    <property type="match status" value="1"/>
</dbReference>
<evidence type="ECO:0000259" key="8">
    <source>
        <dbReference type="Pfam" id="PF00175"/>
    </source>
</evidence>
<dbReference type="InterPro" id="IPR039261">
    <property type="entry name" value="FNR_nucleotide-bd"/>
</dbReference>
<comment type="similarity">
    <text evidence="3">Belongs to the flavoprotein pyridine nucleotide cytochrome reductase family.</text>
</comment>
<dbReference type="Proteomes" id="UP001583193">
    <property type="component" value="Unassembled WGS sequence"/>
</dbReference>